<feature type="non-terminal residue" evidence="1">
    <location>
        <position position="125"/>
    </location>
</feature>
<keyword evidence="2" id="KW-1185">Reference proteome</keyword>
<sequence length="125" mass="14068">FHLPLSNYLPSFNLSPSNQRFHALSQVNLPRNQLAVYRVPPRTLISEVLAMVCSDRAIEPDTHEIRHPVNIDEKLRGSCTLADYQLQEVSLVPRDYQAPPLSVTDLITMAAITSTSRETGDGKRR</sequence>
<organism evidence="1 2">
    <name type="scientific">Scylla paramamosain</name>
    <name type="common">Mud crab</name>
    <dbReference type="NCBI Taxonomy" id="85552"/>
    <lineage>
        <taxon>Eukaryota</taxon>
        <taxon>Metazoa</taxon>
        <taxon>Ecdysozoa</taxon>
        <taxon>Arthropoda</taxon>
        <taxon>Crustacea</taxon>
        <taxon>Multicrustacea</taxon>
        <taxon>Malacostraca</taxon>
        <taxon>Eumalacostraca</taxon>
        <taxon>Eucarida</taxon>
        <taxon>Decapoda</taxon>
        <taxon>Pleocyemata</taxon>
        <taxon>Brachyura</taxon>
        <taxon>Eubrachyura</taxon>
        <taxon>Portunoidea</taxon>
        <taxon>Portunidae</taxon>
        <taxon>Portuninae</taxon>
        <taxon>Scylla</taxon>
    </lineage>
</organism>
<dbReference type="AlphaFoldDB" id="A0AAW0SCV8"/>
<dbReference type="Gene3D" id="3.10.20.90">
    <property type="entry name" value="Phosphatidylinositol 3-kinase Catalytic Subunit, Chain A, domain 1"/>
    <property type="match status" value="1"/>
</dbReference>
<evidence type="ECO:0000313" key="2">
    <source>
        <dbReference type="Proteomes" id="UP001487740"/>
    </source>
</evidence>
<comment type="caution">
    <text evidence="1">The sequence shown here is derived from an EMBL/GenBank/DDBJ whole genome shotgun (WGS) entry which is preliminary data.</text>
</comment>
<protein>
    <submittedName>
        <fullName evidence="1">Uncharacterized protein</fullName>
    </submittedName>
</protein>
<accession>A0AAW0SCV8</accession>
<dbReference type="EMBL" id="JARAKH010001678">
    <property type="protein sequence ID" value="KAK8372666.1"/>
    <property type="molecule type" value="Genomic_DNA"/>
</dbReference>
<feature type="non-terminal residue" evidence="1">
    <location>
        <position position="1"/>
    </location>
</feature>
<name>A0AAW0SCV8_SCYPA</name>
<reference evidence="1 2" key="1">
    <citation type="submission" date="2023-03" db="EMBL/GenBank/DDBJ databases">
        <title>High-quality genome of Scylla paramamosain provides insights in environmental adaptation.</title>
        <authorList>
            <person name="Zhang L."/>
        </authorList>
    </citation>
    <scope>NUCLEOTIDE SEQUENCE [LARGE SCALE GENOMIC DNA]</scope>
    <source>
        <strain evidence="1">LZ_2023a</strain>
        <tissue evidence="1">Muscle</tissue>
    </source>
</reference>
<evidence type="ECO:0000313" key="1">
    <source>
        <dbReference type="EMBL" id="KAK8372666.1"/>
    </source>
</evidence>
<dbReference type="Proteomes" id="UP001487740">
    <property type="component" value="Unassembled WGS sequence"/>
</dbReference>
<proteinExistence type="predicted"/>
<gene>
    <name evidence="1" type="ORF">O3P69_019809</name>
</gene>